<protein>
    <submittedName>
        <fullName evidence="3">Uncharacterized protein</fullName>
    </submittedName>
</protein>
<dbReference type="InterPro" id="IPR029070">
    <property type="entry name" value="Chitinase_insertion_sf"/>
</dbReference>
<dbReference type="GO" id="GO:0005615">
    <property type="term" value="C:extracellular space"/>
    <property type="evidence" value="ECO:0007669"/>
    <property type="project" value="TreeGrafter"/>
</dbReference>
<dbReference type="Gene3D" id="3.10.50.10">
    <property type="match status" value="1"/>
</dbReference>
<feature type="non-terminal residue" evidence="3">
    <location>
        <position position="165"/>
    </location>
</feature>
<dbReference type="Proteomes" id="UP000271974">
    <property type="component" value="Unassembled WGS sequence"/>
</dbReference>
<evidence type="ECO:0000313" key="3">
    <source>
        <dbReference type="EMBL" id="RUS89906.1"/>
    </source>
</evidence>
<dbReference type="Gene3D" id="3.20.20.80">
    <property type="entry name" value="Glycosidases"/>
    <property type="match status" value="1"/>
</dbReference>
<gene>
    <name evidence="3" type="ORF">EGW08_002347</name>
</gene>
<dbReference type="OrthoDB" id="6147469at2759"/>
<dbReference type="GO" id="GO:0016798">
    <property type="term" value="F:hydrolase activity, acting on glycosyl bonds"/>
    <property type="evidence" value="ECO:0007669"/>
    <property type="project" value="UniProtKB-KW"/>
</dbReference>
<dbReference type="GO" id="GO:0009313">
    <property type="term" value="P:oligosaccharide catabolic process"/>
    <property type="evidence" value="ECO:0007669"/>
    <property type="project" value="TreeGrafter"/>
</dbReference>
<sequence>IVPWKPPCASDNTSCDFATLTNDACDYYVIHPDSFIDRDNIVCVARATIPMTKLLYGISEYNIHHVPRSKMVLGIPWHGYTYECDTVVNNVCSLPKDETSGTCDFSRRVPISYKDIVHDHEMVSNAIADKNWFDAPNYVTMRGLKRIQVWYEDKFSLSAKYRLVH</sequence>
<dbReference type="InterPro" id="IPR051887">
    <property type="entry name" value="GH18_Domain-Containing"/>
</dbReference>
<evidence type="ECO:0000256" key="1">
    <source>
        <dbReference type="ARBA" id="ARBA00022801"/>
    </source>
</evidence>
<keyword evidence="4" id="KW-1185">Reference proteome</keyword>
<dbReference type="PANTHER" id="PTHR46290">
    <property type="entry name" value="DI-N-ACETYLCHITOBIASE"/>
    <property type="match status" value="1"/>
</dbReference>
<reference evidence="3 4" key="1">
    <citation type="submission" date="2019-01" db="EMBL/GenBank/DDBJ databases">
        <title>A draft genome assembly of the solar-powered sea slug Elysia chlorotica.</title>
        <authorList>
            <person name="Cai H."/>
            <person name="Li Q."/>
            <person name="Fang X."/>
            <person name="Li J."/>
            <person name="Curtis N.E."/>
            <person name="Altenburger A."/>
            <person name="Shibata T."/>
            <person name="Feng M."/>
            <person name="Maeda T."/>
            <person name="Schwartz J.A."/>
            <person name="Shigenobu S."/>
            <person name="Lundholm N."/>
            <person name="Nishiyama T."/>
            <person name="Yang H."/>
            <person name="Hasebe M."/>
            <person name="Li S."/>
            <person name="Pierce S.K."/>
            <person name="Wang J."/>
        </authorList>
    </citation>
    <scope>NUCLEOTIDE SEQUENCE [LARGE SCALE GENOMIC DNA]</scope>
    <source>
        <strain evidence="3">EC2010</strain>
        <tissue evidence="3">Whole organism of an adult</tissue>
    </source>
</reference>
<evidence type="ECO:0000256" key="2">
    <source>
        <dbReference type="ARBA" id="ARBA00023295"/>
    </source>
</evidence>
<accession>A0A433U7W3</accession>
<dbReference type="STRING" id="188477.A0A433U7W3"/>
<dbReference type="AlphaFoldDB" id="A0A433U7W3"/>
<dbReference type="PANTHER" id="PTHR46290:SF1">
    <property type="entry name" value="DI-N-ACETYLCHITOBIASE"/>
    <property type="match status" value="1"/>
</dbReference>
<proteinExistence type="predicted"/>
<keyword evidence="2" id="KW-0326">Glycosidase</keyword>
<feature type="non-terminal residue" evidence="3">
    <location>
        <position position="1"/>
    </location>
</feature>
<organism evidence="3 4">
    <name type="scientific">Elysia chlorotica</name>
    <name type="common">Eastern emerald elysia</name>
    <name type="synonym">Sea slug</name>
    <dbReference type="NCBI Taxonomy" id="188477"/>
    <lineage>
        <taxon>Eukaryota</taxon>
        <taxon>Metazoa</taxon>
        <taxon>Spiralia</taxon>
        <taxon>Lophotrochozoa</taxon>
        <taxon>Mollusca</taxon>
        <taxon>Gastropoda</taxon>
        <taxon>Heterobranchia</taxon>
        <taxon>Euthyneura</taxon>
        <taxon>Panpulmonata</taxon>
        <taxon>Sacoglossa</taxon>
        <taxon>Placobranchoidea</taxon>
        <taxon>Plakobranchidae</taxon>
        <taxon>Elysia</taxon>
    </lineage>
</organism>
<evidence type="ECO:0000313" key="4">
    <source>
        <dbReference type="Proteomes" id="UP000271974"/>
    </source>
</evidence>
<comment type="caution">
    <text evidence="3">The sequence shown here is derived from an EMBL/GenBank/DDBJ whole genome shotgun (WGS) entry which is preliminary data.</text>
</comment>
<name>A0A433U7W3_ELYCH</name>
<keyword evidence="1" id="KW-0378">Hydrolase</keyword>
<dbReference type="EMBL" id="RQTK01000045">
    <property type="protein sequence ID" value="RUS89906.1"/>
    <property type="molecule type" value="Genomic_DNA"/>
</dbReference>